<keyword evidence="1" id="KW-0812">Transmembrane</keyword>
<sequence>MKILDSQGRIFGKFSILDLGAALVILLVIIGIFFFPGTSGSLAQVGVPTKPIEVDLVVRGLSIRQPQNLMKEFQTKKKTNIIIRNQPYGQVDVKAVKELPRNIIIPQPDGTAKLLPDPRPDNFSTDMLITLSGKAQITKNGPVLGNSKVKVGTPIELEGFDYNFNASVIDVRIKY</sequence>
<dbReference type="Pfam" id="PF14221">
    <property type="entry name" value="DUF4330"/>
    <property type="match status" value="1"/>
</dbReference>
<gene>
    <name evidence="2" type="ORF">ACE1CC_03445</name>
</gene>
<dbReference type="EMBL" id="JBHFNQ010000028">
    <property type="protein sequence ID" value="MFB2875929.1"/>
    <property type="molecule type" value="Genomic_DNA"/>
</dbReference>
<comment type="caution">
    <text evidence="2">The sequence shown here is derived from an EMBL/GenBank/DDBJ whole genome shotgun (WGS) entry which is preliminary data.</text>
</comment>
<evidence type="ECO:0000256" key="1">
    <source>
        <dbReference type="SAM" id="Phobius"/>
    </source>
</evidence>
<dbReference type="RefSeq" id="WP_413269077.1">
    <property type="nucleotide sequence ID" value="NZ_JBHFNQ010000028.1"/>
</dbReference>
<keyword evidence="1" id="KW-1133">Transmembrane helix</keyword>
<name>A0ABV4WZI1_9CYAN</name>
<protein>
    <submittedName>
        <fullName evidence="2">DUF4330 domain-containing protein</fullName>
    </submittedName>
</protein>
<dbReference type="Proteomes" id="UP001576774">
    <property type="component" value="Unassembled WGS sequence"/>
</dbReference>
<reference evidence="2 3" key="1">
    <citation type="submission" date="2024-09" db="EMBL/GenBank/DDBJ databases">
        <title>Floridaenema gen nov. (Aerosakkonemataceae, Aerosakkonematales ord. nov., Cyanobacteria) from benthic tropical and subtropical fresh waters, with the description of four new species.</title>
        <authorList>
            <person name="Moretto J.A."/>
            <person name="Berthold D.E."/>
            <person name="Lefler F.W."/>
            <person name="Huang I.-S."/>
            <person name="Laughinghouse H. IV."/>
        </authorList>
    </citation>
    <scope>NUCLEOTIDE SEQUENCE [LARGE SCALE GENOMIC DNA]</scope>
    <source>
        <strain evidence="2 3">BLCC-F46</strain>
    </source>
</reference>
<organism evidence="2 3">
    <name type="scientific">Floridaenema aerugineum BLCC-F46</name>
    <dbReference type="NCBI Taxonomy" id="3153654"/>
    <lineage>
        <taxon>Bacteria</taxon>
        <taxon>Bacillati</taxon>
        <taxon>Cyanobacteriota</taxon>
        <taxon>Cyanophyceae</taxon>
        <taxon>Oscillatoriophycideae</taxon>
        <taxon>Aerosakkonematales</taxon>
        <taxon>Aerosakkonemataceae</taxon>
        <taxon>Floridanema</taxon>
        <taxon>Floridanema aerugineum</taxon>
    </lineage>
</organism>
<evidence type="ECO:0000313" key="3">
    <source>
        <dbReference type="Proteomes" id="UP001576774"/>
    </source>
</evidence>
<dbReference type="InterPro" id="IPR025480">
    <property type="entry name" value="DUF4330"/>
</dbReference>
<keyword evidence="3" id="KW-1185">Reference proteome</keyword>
<keyword evidence="1" id="KW-0472">Membrane</keyword>
<feature type="transmembrane region" description="Helical" evidence="1">
    <location>
        <begin position="12"/>
        <end position="35"/>
    </location>
</feature>
<accession>A0ABV4WZI1</accession>
<proteinExistence type="predicted"/>
<evidence type="ECO:0000313" key="2">
    <source>
        <dbReference type="EMBL" id="MFB2875929.1"/>
    </source>
</evidence>